<sequence>MAILNQIPTKTIPLSKTKFTKYEVFQKDSPVQLAGYFIYKDMDSQNVVVSKKISFGFRNLSNQNVVAIKGRFSQYDPFGESLGELNYSLIEIDNHTPGSVSGEKLFMDCLLSTATIEFKIDQVIFMDGSKWSATTYEFLSMEFSKKEILESDLEVMKYGWGVTARGVPLKNYYTSNEHFYACPCGNVNPITNTVCPVCKVEHESAKSFMNETASTELVAKMVKEVLFQINRLFPDAVYLDSSDKIRFTENAVLFDDQPLKKLREFGTYWKGVHPLIKAEIKKKGEFLKRLDDIQTQLVNTENQKKLKEAQAKKEEARKSRNKILLILLGVVVAIPLVALGVAYLISLF</sequence>
<keyword evidence="4" id="KW-1185">Reference proteome</keyword>
<organism evidence="3 4">
    <name type="scientific">Paracholeplasma vituli</name>
    <dbReference type="NCBI Taxonomy" id="69473"/>
    <lineage>
        <taxon>Bacteria</taxon>
        <taxon>Bacillati</taxon>
        <taxon>Mycoplasmatota</taxon>
        <taxon>Mollicutes</taxon>
        <taxon>Acholeplasmatales</taxon>
        <taxon>Acholeplasmataceae</taxon>
        <taxon>Paracholeplasma</taxon>
    </lineage>
</organism>
<keyword evidence="2" id="KW-0812">Transmembrane</keyword>
<keyword evidence="1" id="KW-0175">Coiled coil</keyword>
<accession>A0ABT2PXH3</accession>
<feature type="transmembrane region" description="Helical" evidence="2">
    <location>
        <begin position="323"/>
        <end position="345"/>
    </location>
</feature>
<dbReference type="Proteomes" id="UP001209076">
    <property type="component" value="Unassembled WGS sequence"/>
</dbReference>
<comment type="caution">
    <text evidence="3">The sequence shown here is derived from an EMBL/GenBank/DDBJ whole genome shotgun (WGS) entry which is preliminary data.</text>
</comment>
<evidence type="ECO:0000256" key="2">
    <source>
        <dbReference type="SAM" id="Phobius"/>
    </source>
</evidence>
<evidence type="ECO:0000313" key="4">
    <source>
        <dbReference type="Proteomes" id="UP001209076"/>
    </source>
</evidence>
<feature type="coiled-coil region" evidence="1">
    <location>
        <begin position="290"/>
        <end position="322"/>
    </location>
</feature>
<proteinExistence type="predicted"/>
<keyword evidence="2" id="KW-0472">Membrane</keyword>
<dbReference type="EMBL" id="JAOEGN010000020">
    <property type="protein sequence ID" value="MCU0105660.1"/>
    <property type="molecule type" value="Genomic_DNA"/>
</dbReference>
<evidence type="ECO:0000313" key="3">
    <source>
        <dbReference type="EMBL" id="MCU0105660.1"/>
    </source>
</evidence>
<name>A0ABT2PXH3_9MOLU</name>
<protein>
    <submittedName>
        <fullName evidence="3">Uncharacterized protein</fullName>
    </submittedName>
</protein>
<keyword evidence="2" id="KW-1133">Transmembrane helix</keyword>
<evidence type="ECO:0000256" key="1">
    <source>
        <dbReference type="SAM" id="Coils"/>
    </source>
</evidence>
<dbReference type="RefSeq" id="WP_262096979.1">
    <property type="nucleotide sequence ID" value="NZ_JAOEGN010000020.1"/>
</dbReference>
<gene>
    <name evidence="3" type="ORF">N7603_08310</name>
</gene>
<reference evidence="4" key="1">
    <citation type="submission" date="2023-07" db="EMBL/GenBank/DDBJ databases">
        <title>Novel Mycoplasma species identified in domestic and wild animals.</title>
        <authorList>
            <person name="Volokhov D.V."/>
            <person name="Furtak V.A."/>
            <person name="Zagorodnyaya T.A."/>
        </authorList>
    </citation>
    <scope>NUCLEOTIDE SEQUENCE [LARGE SCALE GENOMIC DNA]</scope>
    <source>
        <strain evidence="4">92-19</strain>
    </source>
</reference>